<feature type="region of interest" description="Disordered" evidence="1">
    <location>
        <begin position="1"/>
        <end position="24"/>
    </location>
</feature>
<sequence length="67" mass="7486">MCRSIIKFDSYSQKNKNQTYGSPSTKLSCCAVNMDTPELVSVSSPTRRHAIVLIPCVLNRSISMYTL</sequence>
<dbReference type="AlphaFoldDB" id="A0A286ULS5"/>
<name>A0A286ULS5_9AGAM</name>
<keyword evidence="3" id="KW-1185">Reference proteome</keyword>
<dbReference type="InParanoid" id="A0A286ULS5"/>
<proteinExistence type="predicted"/>
<evidence type="ECO:0000313" key="2">
    <source>
        <dbReference type="EMBL" id="PAV20405.1"/>
    </source>
</evidence>
<organism evidence="2 3">
    <name type="scientific">Pyrrhoderma noxium</name>
    <dbReference type="NCBI Taxonomy" id="2282107"/>
    <lineage>
        <taxon>Eukaryota</taxon>
        <taxon>Fungi</taxon>
        <taxon>Dikarya</taxon>
        <taxon>Basidiomycota</taxon>
        <taxon>Agaricomycotina</taxon>
        <taxon>Agaricomycetes</taxon>
        <taxon>Hymenochaetales</taxon>
        <taxon>Hymenochaetaceae</taxon>
        <taxon>Pyrrhoderma</taxon>
    </lineage>
</organism>
<feature type="compositionally biased region" description="Polar residues" evidence="1">
    <location>
        <begin position="10"/>
        <end position="24"/>
    </location>
</feature>
<comment type="caution">
    <text evidence="2">The sequence shown here is derived from an EMBL/GenBank/DDBJ whole genome shotgun (WGS) entry which is preliminary data.</text>
</comment>
<reference evidence="2 3" key="1">
    <citation type="journal article" date="2017" name="Mol. Ecol.">
        <title>Comparative and population genomic landscape of Phellinus noxius: A hypervariable fungus causing root rot in trees.</title>
        <authorList>
            <person name="Chung C.L."/>
            <person name="Lee T.J."/>
            <person name="Akiba M."/>
            <person name="Lee H.H."/>
            <person name="Kuo T.H."/>
            <person name="Liu D."/>
            <person name="Ke H.M."/>
            <person name="Yokoi T."/>
            <person name="Roa M.B."/>
            <person name="Lu M.J."/>
            <person name="Chang Y.Y."/>
            <person name="Ann P.J."/>
            <person name="Tsai J.N."/>
            <person name="Chen C.Y."/>
            <person name="Tzean S.S."/>
            <person name="Ota Y."/>
            <person name="Hattori T."/>
            <person name="Sahashi N."/>
            <person name="Liou R.F."/>
            <person name="Kikuchi T."/>
            <person name="Tsai I.J."/>
        </authorList>
    </citation>
    <scope>NUCLEOTIDE SEQUENCE [LARGE SCALE GENOMIC DNA]</scope>
    <source>
        <strain evidence="2 3">FFPRI411160</strain>
    </source>
</reference>
<evidence type="ECO:0000313" key="3">
    <source>
        <dbReference type="Proteomes" id="UP000217199"/>
    </source>
</evidence>
<accession>A0A286ULS5</accession>
<gene>
    <name evidence="2" type="ORF">PNOK_0303200</name>
</gene>
<dbReference type="Proteomes" id="UP000217199">
    <property type="component" value="Unassembled WGS sequence"/>
</dbReference>
<dbReference type="EMBL" id="NBII01000003">
    <property type="protein sequence ID" value="PAV20405.1"/>
    <property type="molecule type" value="Genomic_DNA"/>
</dbReference>
<protein>
    <submittedName>
        <fullName evidence="2">Uncharacterized protein</fullName>
    </submittedName>
</protein>
<evidence type="ECO:0000256" key="1">
    <source>
        <dbReference type="SAM" id="MobiDB-lite"/>
    </source>
</evidence>